<dbReference type="Proteomes" id="UP000280696">
    <property type="component" value="Unassembled WGS sequence"/>
</dbReference>
<gene>
    <name evidence="1" type="ORF">D7V94_17370</name>
</gene>
<proteinExistence type="predicted"/>
<evidence type="ECO:0000313" key="1">
    <source>
        <dbReference type="EMBL" id="RKI89599.1"/>
    </source>
</evidence>
<reference evidence="1 2" key="1">
    <citation type="submission" date="2018-09" db="EMBL/GenBank/DDBJ databases">
        <title>Murine metabolic-syndrome-specific gut microbial biobank.</title>
        <authorList>
            <person name="Liu C."/>
        </authorList>
    </citation>
    <scope>NUCLEOTIDE SEQUENCE [LARGE SCALE GENOMIC DNA]</scope>
    <source>
        <strain evidence="1 2">0.1xD8-82</strain>
    </source>
</reference>
<organism evidence="1 2">
    <name type="scientific">Parablautia intestinalis</name>
    <dbReference type="NCBI Taxonomy" id="2320100"/>
    <lineage>
        <taxon>Bacteria</taxon>
        <taxon>Bacillati</taxon>
        <taxon>Bacillota</taxon>
        <taxon>Clostridia</taxon>
        <taxon>Lachnospirales</taxon>
        <taxon>Lachnospiraceae</taxon>
        <taxon>Parablautia</taxon>
    </lineage>
</organism>
<accession>A0A3A9ADR1</accession>
<keyword evidence="2" id="KW-1185">Reference proteome</keyword>
<evidence type="ECO:0000313" key="2">
    <source>
        <dbReference type="Proteomes" id="UP000280696"/>
    </source>
</evidence>
<sequence length="189" mass="20313">MKKTVMFIMTAVMVFSLSGCGGKEENQGGKESLYADGLAVLNQVVKAYSEDELFAMYGGDQENAVMDAPGKFDISKTEELENVLGIPADQISNIEDAASMVHMMNANTFTGGVYRLKEGADMDAFADSAADCILAKQWICGQPDTLVIINVDGRYVIVAYGEAEIMEIFKNNALKALDGAQVMTEAPVA</sequence>
<name>A0A3A9ADR1_9FIRM</name>
<comment type="caution">
    <text evidence="1">The sequence shown here is derived from an EMBL/GenBank/DDBJ whole genome shotgun (WGS) entry which is preliminary data.</text>
</comment>
<dbReference type="EMBL" id="RAYQ01000021">
    <property type="protein sequence ID" value="RKI89599.1"/>
    <property type="molecule type" value="Genomic_DNA"/>
</dbReference>
<dbReference type="PROSITE" id="PS51257">
    <property type="entry name" value="PROKAR_LIPOPROTEIN"/>
    <property type="match status" value="1"/>
</dbReference>
<evidence type="ECO:0008006" key="3">
    <source>
        <dbReference type="Google" id="ProtNLM"/>
    </source>
</evidence>
<dbReference type="AlphaFoldDB" id="A0A3A9ADR1"/>
<dbReference type="OrthoDB" id="1956344at2"/>
<protein>
    <recommendedName>
        <fullName evidence="3">Bacteriocin transport accessory protein</fullName>
    </recommendedName>
</protein>